<proteinExistence type="predicted"/>
<dbReference type="RefSeq" id="XP_017887540.1">
    <property type="nucleotide sequence ID" value="XM_018032051.2"/>
</dbReference>
<sequence>MSTADGKRVLITPSSVPNTMPVYLKTDDYAHGTVETAGVPGTGRIRSNGACPAELVLKIRIADGIDPDFIEVELPQTDLTYQTLIHVCCQELNVDPSHIVKLRKLPNTRLRKDDDVRRLGNFQEIEVVTNPTNVYKYTQSTNGSTNSIPATPVNGYQSISKKDQTILY</sequence>
<evidence type="ECO:0000313" key="2">
    <source>
        <dbReference type="RefSeq" id="XP_017887540.1"/>
    </source>
</evidence>
<name>A0AAJ7NBV0_9HYME</name>
<dbReference type="Proteomes" id="UP000694925">
    <property type="component" value="Unplaced"/>
</dbReference>
<evidence type="ECO:0000313" key="1">
    <source>
        <dbReference type="Proteomes" id="UP000694925"/>
    </source>
</evidence>
<protein>
    <submittedName>
        <fullName evidence="2">Ankyrin repeat domain-containing protein 40-like isoform X1</fullName>
    </submittedName>
</protein>
<dbReference type="InterPro" id="IPR039195">
    <property type="entry name" value="ANKRD40"/>
</dbReference>
<accession>A0AAJ7NBV0</accession>
<dbReference type="PANTHER" id="PTHR24192">
    <property type="entry name" value="ANKYRIN REPEAT DOMAIN 40"/>
    <property type="match status" value="1"/>
</dbReference>
<dbReference type="KEGG" id="ccal:108629404"/>
<reference evidence="2" key="1">
    <citation type="submission" date="2025-08" db="UniProtKB">
        <authorList>
            <consortium name="RefSeq"/>
        </authorList>
    </citation>
    <scope>IDENTIFICATION</scope>
    <source>
        <tissue evidence="2">Whole body</tissue>
    </source>
</reference>
<keyword evidence="1" id="KW-1185">Reference proteome</keyword>
<dbReference type="GeneID" id="108629404"/>
<organism evidence="1 2">
    <name type="scientific">Ceratina calcarata</name>
    <dbReference type="NCBI Taxonomy" id="156304"/>
    <lineage>
        <taxon>Eukaryota</taxon>
        <taxon>Metazoa</taxon>
        <taxon>Ecdysozoa</taxon>
        <taxon>Arthropoda</taxon>
        <taxon>Hexapoda</taxon>
        <taxon>Insecta</taxon>
        <taxon>Pterygota</taxon>
        <taxon>Neoptera</taxon>
        <taxon>Endopterygota</taxon>
        <taxon>Hymenoptera</taxon>
        <taxon>Apocrita</taxon>
        <taxon>Aculeata</taxon>
        <taxon>Apoidea</taxon>
        <taxon>Anthophila</taxon>
        <taxon>Apidae</taxon>
        <taxon>Ceratina</taxon>
        <taxon>Zadontomerus</taxon>
    </lineage>
</organism>
<gene>
    <name evidence="2" type="primary">LOC108629404</name>
</gene>
<dbReference type="PANTHER" id="PTHR24192:SF3">
    <property type="entry name" value="ANKYRIN REPEAT DOMAIN 40"/>
    <property type="match status" value="1"/>
</dbReference>
<dbReference type="AlphaFoldDB" id="A0AAJ7NBV0"/>